<sequence length="281" mass="29335">MTASDGPVRGRARLATGLFAFLVTLLVGGGGGMLLVAEFKANVENAARRDVSVIGGSLARSLSTQFEKAARYGIPLKLIPGVEAYLSQTLNQTPGIARIVVRGPDGREVRSAVGPLTGTDTVSAPISVDGLAVGQVDVTTSPIAFSGAFQAMELQVAAAAFVCAVLAGIISGYVAGGSLDRRRRRLATALAHNAAGELDAGPPNAAIGRSPVAQAFDALSRGTRRVSDKWAAFQAYAEELLAVDFDGRLRPEVERIRREAMPRDAAPREATVRVNQSERGA</sequence>
<feature type="region of interest" description="Disordered" evidence="1">
    <location>
        <begin position="260"/>
        <end position="281"/>
    </location>
</feature>
<dbReference type="AlphaFoldDB" id="A0A917CHJ1"/>
<proteinExistence type="predicted"/>
<evidence type="ECO:0000256" key="2">
    <source>
        <dbReference type="SAM" id="Phobius"/>
    </source>
</evidence>
<keyword evidence="2" id="KW-1133">Transmembrane helix</keyword>
<feature type="compositionally biased region" description="Basic and acidic residues" evidence="1">
    <location>
        <begin position="260"/>
        <end position="271"/>
    </location>
</feature>
<dbReference type="EMBL" id="BMCT01000014">
    <property type="protein sequence ID" value="GGF89243.1"/>
    <property type="molecule type" value="Genomic_DNA"/>
</dbReference>
<reference evidence="3" key="1">
    <citation type="journal article" date="2014" name="Int. J. Syst. Evol. Microbiol.">
        <title>Complete genome sequence of Corynebacterium casei LMG S-19264T (=DSM 44701T), isolated from a smear-ripened cheese.</title>
        <authorList>
            <consortium name="US DOE Joint Genome Institute (JGI-PGF)"/>
            <person name="Walter F."/>
            <person name="Albersmeier A."/>
            <person name="Kalinowski J."/>
            <person name="Ruckert C."/>
        </authorList>
    </citation>
    <scope>NUCLEOTIDE SEQUENCE</scope>
    <source>
        <strain evidence="3">CCM 7897</strain>
    </source>
</reference>
<keyword evidence="2" id="KW-0812">Transmembrane</keyword>
<evidence type="ECO:0000313" key="4">
    <source>
        <dbReference type="Proteomes" id="UP000606044"/>
    </source>
</evidence>
<protein>
    <submittedName>
        <fullName evidence="3">Uncharacterized protein</fullName>
    </submittedName>
</protein>
<dbReference type="Proteomes" id="UP000606044">
    <property type="component" value="Unassembled WGS sequence"/>
</dbReference>
<evidence type="ECO:0000256" key="1">
    <source>
        <dbReference type="SAM" id="MobiDB-lite"/>
    </source>
</evidence>
<reference evidence="3" key="2">
    <citation type="submission" date="2020-09" db="EMBL/GenBank/DDBJ databases">
        <authorList>
            <person name="Sun Q."/>
            <person name="Sedlacek I."/>
        </authorList>
    </citation>
    <scope>NUCLEOTIDE SEQUENCE</scope>
    <source>
        <strain evidence="3">CCM 7897</strain>
    </source>
</reference>
<feature type="transmembrane region" description="Helical" evidence="2">
    <location>
        <begin position="156"/>
        <end position="176"/>
    </location>
</feature>
<feature type="transmembrane region" description="Helical" evidence="2">
    <location>
        <begin position="12"/>
        <end position="36"/>
    </location>
</feature>
<organism evidence="3 4">
    <name type="scientific">Azorhizobium oxalatiphilum</name>
    <dbReference type="NCBI Taxonomy" id="980631"/>
    <lineage>
        <taxon>Bacteria</taxon>
        <taxon>Pseudomonadati</taxon>
        <taxon>Pseudomonadota</taxon>
        <taxon>Alphaproteobacteria</taxon>
        <taxon>Hyphomicrobiales</taxon>
        <taxon>Xanthobacteraceae</taxon>
        <taxon>Azorhizobium</taxon>
    </lineage>
</organism>
<keyword evidence="2" id="KW-0472">Membrane</keyword>
<accession>A0A917CHJ1</accession>
<comment type="caution">
    <text evidence="3">The sequence shown here is derived from an EMBL/GenBank/DDBJ whole genome shotgun (WGS) entry which is preliminary data.</text>
</comment>
<keyword evidence="4" id="KW-1185">Reference proteome</keyword>
<evidence type="ECO:0000313" key="3">
    <source>
        <dbReference type="EMBL" id="GGF89243.1"/>
    </source>
</evidence>
<gene>
    <name evidence="3" type="ORF">GCM10007301_56450</name>
</gene>
<name>A0A917CHJ1_9HYPH</name>
<dbReference type="RefSeq" id="WP_188584220.1">
    <property type="nucleotide sequence ID" value="NZ_BMCT01000014.1"/>
</dbReference>